<comment type="caution">
    <text evidence="1">The sequence shown here is derived from an EMBL/GenBank/DDBJ whole genome shotgun (WGS) entry which is preliminary data.</text>
</comment>
<dbReference type="RefSeq" id="WP_378256565.1">
    <property type="nucleotide sequence ID" value="NZ_JBHSJV010000001.1"/>
</dbReference>
<organism evidence="1 2">
    <name type="scientific">Aquimarina hainanensis</name>
    <dbReference type="NCBI Taxonomy" id="1578017"/>
    <lineage>
        <taxon>Bacteria</taxon>
        <taxon>Pseudomonadati</taxon>
        <taxon>Bacteroidota</taxon>
        <taxon>Flavobacteriia</taxon>
        <taxon>Flavobacteriales</taxon>
        <taxon>Flavobacteriaceae</taxon>
        <taxon>Aquimarina</taxon>
    </lineage>
</organism>
<evidence type="ECO:0000313" key="1">
    <source>
        <dbReference type="EMBL" id="MFD2591110.1"/>
    </source>
</evidence>
<dbReference type="EMBL" id="JBHULX010000017">
    <property type="protein sequence ID" value="MFD2591110.1"/>
    <property type="molecule type" value="Genomic_DNA"/>
</dbReference>
<evidence type="ECO:0008006" key="3">
    <source>
        <dbReference type="Google" id="ProtNLM"/>
    </source>
</evidence>
<proteinExistence type="predicted"/>
<gene>
    <name evidence="1" type="ORF">ACFSTE_09730</name>
</gene>
<evidence type="ECO:0000313" key="2">
    <source>
        <dbReference type="Proteomes" id="UP001597459"/>
    </source>
</evidence>
<sequence>MRTKLLEILYNYSKIPYQKWFKTNKAWNLSITNLLTYPKKTLGYELGLFLKSNNFSPQEKLENHDVFHVLTNIGTSVPEEIAMQYYLLGNGKRSAYLYAVLLLGTPLYLDKIQLFNTAYHYGKRAFSFHQLNYRPLLNKNTQELQTIFSITPL</sequence>
<dbReference type="Proteomes" id="UP001597459">
    <property type="component" value="Unassembled WGS sequence"/>
</dbReference>
<name>A0ABW5N658_9FLAO</name>
<reference evidence="2" key="1">
    <citation type="journal article" date="2019" name="Int. J. Syst. Evol. Microbiol.">
        <title>The Global Catalogue of Microorganisms (GCM) 10K type strain sequencing project: providing services to taxonomists for standard genome sequencing and annotation.</title>
        <authorList>
            <consortium name="The Broad Institute Genomics Platform"/>
            <consortium name="The Broad Institute Genome Sequencing Center for Infectious Disease"/>
            <person name="Wu L."/>
            <person name="Ma J."/>
        </authorList>
    </citation>
    <scope>NUCLEOTIDE SEQUENCE [LARGE SCALE GENOMIC DNA]</scope>
    <source>
        <strain evidence="2">KCTC 42423</strain>
    </source>
</reference>
<keyword evidence="2" id="KW-1185">Reference proteome</keyword>
<accession>A0ABW5N658</accession>
<protein>
    <recommendedName>
        <fullName evidence="3">Coenzyme Q (Ubiquinone) biosynthesis protein Coq4</fullName>
    </recommendedName>
</protein>